<dbReference type="EMBL" id="BAABHY010000006">
    <property type="protein sequence ID" value="GAA5113361.1"/>
    <property type="molecule type" value="Genomic_DNA"/>
</dbReference>
<evidence type="ECO:0000313" key="2">
    <source>
        <dbReference type="Proteomes" id="UP001500171"/>
    </source>
</evidence>
<reference evidence="2" key="1">
    <citation type="journal article" date="2019" name="Int. J. Syst. Evol. Microbiol.">
        <title>The Global Catalogue of Microorganisms (GCM) 10K type strain sequencing project: providing services to taxonomists for standard genome sequencing and annotation.</title>
        <authorList>
            <consortium name="The Broad Institute Genomics Platform"/>
            <consortium name="The Broad Institute Genome Sequencing Center for Infectious Disease"/>
            <person name="Wu L."/>
            <person name="Ma J."/>
        </authorList>
    </citation>
    <scope>NUCLEOTIDE SEQUENCE [LARGE SCALE GENOMIC DNA]</scope>
    <source>
        <strain evidence="2">JCM 18050</strain>
    </source>
</reference>
<dbReference type="Pfam" id="PF09684">
    <property type="entry name" value="Tail_P2_I"/>
    <property type="match status" value="1"/>
</dbReference>
<accession>A0ABP9NHA4</accession>
<dbReference type="RefSeq" id="WP_345492056.1">
    <property type="nucleotide sequence ID" value="NZ_BAABHY010000006.1"/>
</dbReference>
<keyword evidence="2" id="KW-1185">Reference proteome</keyword>
<name>A0ABP9NHA4_9GAMM</name>
<dbReference type="Proteomes" id="UP001500171">
    <property type="component" value="Unassembled WGS sequence"/>
</dbReference>
<dbReference type="InterPro" id="IPR006521">
    <property type="entry name" value="Tail_protein_I"/>
</dbReference>
<organism evidence="1 2">
    <name type="scientific">Orbus sasakiae</name>
    <dbReference type="NCBI Taxonomy" id="1078475"/>
    <lineage>
        <taxon>Bacteria</taxon>
        <taxon>Pseudomonadati</taxon>
        <taxon>Pseudomonadota</taxon>
        <taxon>Gammaproteobacteria</taxon>
        <taxon>Orbales</taxon>
        <taxon>Orbaceae</taxon>
        <taxon>Orbus</taxon>
    </lineage>
</organism>
<evidence type="ECO:0000313" key="1">
    <source>
        <dbReference type="EMBL" id="GAA5113361.1"/>
    </source>
</evidence>
<comment type="caution">
    <text evidence="1">The sequence shown here is derived from an EMBL/GenBank/DDBJ whole genome shotgun (WGS) entry which is preliminary data.</text>
</comment>
<dbReference type="NCBIfam" id="TIGR01634">
    <property type="entry name" value="tail_P2_I"/>
    <property type="match status" value="1"/>
</dbReference>
<proteinExistence type="predicted"/>
<protein>
    <submittedName>
        <fullName evidence="1">Phage tail protein I</fullName>
    </submittedName>
</protein>
<gene>
    <name evidence="1" type="ORF">GCM10023211_21350</name>
</gene>
<sequence>MTSKTLLPPTATLLERNLSETCYIQLNVDLRFLWDPYLCPVSWLPFLAWQYSVDRWDENWTEQVKRKVIADSYLTHKFKGTIKAIKRAVEPFGYIIRINEWFNTGNEPGTFSLEIGILDEGITEDDYTELTRIIDDVRAYSRHITGLSIVLVSQGKVNLRCLTTDGDILTVNPYIPQNIIVSGSTYYHIATYSTDLLEVTP</sequence>